<dbReference type="Gene3D" id="2.60.120.10">
    <property type="entry name" value="Jelly Rolls"/>
    <property type="match status" value="1"/>
</dbReference>
<dbReference type="Proteomes" id="UP001589718">
    <property type="component" value="Unassembled WGS sequence"/>
</dbReference>
<dbReference type="SUPFAM" id="SSF51182">
    <property type="entry name" value="RmlC-like cupins"/>
    <property type="match status" value="1"/>
</dbReference>
<evidence type="ECO:0000313" key="2">
    <source>
        <dbReference type="Proteomes" id="UP001589718"/>
    </source>
</evidence>
<dbReference type="RefSeq" id="WP_345223907.1">
    <property type="nucleotide sequence ID" value="NZ_BAAAXE010000013.1"/>
</dbReference>
<dbReference type="PANTHER" id="PTHR37943:SF1">
    <property type="entry name" value="PROTEIN VES"/>
    <property type="match status" value="1"/>
</dbReference>
<gene>
    <name evidence="1" type="ORF">ACFFTU_11730</name>
</gene>
<keyword evidence="2" id="KW-1185">Reference proteome</keyword>
<dbReference type="EMBL" id="JBHMCR010000006">
    <property type="protein sequence ID" value="MFB9520619.1"/>
    <property type="molecule type" value="Genomic_DNA"/>
</dbReference>
<name>A0ABV5PBW7_STRCM</name>
<dbReference type="Pfam" id="PF05962">
    <property type="entry name" value="HutD"/>
    <property type="match status" value="1"/>
</dbReference>
<sequence>MKFSRAADRTAVPWKNGGGVTREIAAWPPGATGDFGWRVSLAEVAADGPFSAFPGVERVLTMVEGEGMDLALEGIGPRRVDARFVPVRFPGDVPTGCRLLGGPVVNLNVMHRRGPAYGAEVEVVQGDVTIGPPLSGGTVIALPLGPGAVLPRRASTPLEPYDALLFTHSDPGPCDPRDRLRTTGRTAVITLRHP</sequence>
<comment type="caution">
    <text evidence="1">The sequence shown here is derived from an EMBL/GenBank/DDBJ whole genome shotgun (WGS) entry which is preliminary data.</text>
</comment>
<dbReference type="CDD" id="cd20293">
    <property type="entry name" value="cupin_HutD_N"/>
    <property type="match status" value="1"/>
</dbReference>
<dbReference type="PANTHER" id="PTHR37943">
    <property type="entry name" value="PROTEIN VES"/>
    <property type="match status" value="1"/>
</dbReference>
<reference evidence="1 2" key="1">
    <citation type="submission" date="2024-09" db="EMBL/GenBank/DDBJ databases">
        <authorList>
            <person name="Sun Q."/>
            <person name="Mori K."/>
        </authorList>
    </citation>
    <scope>NUCLEOTIDE SEQUENCE [LARGE SCALE GENOMIC DNA]</scope>
    <source>
        <strain evidence="1 2">JCM 4362</strain>
    </source>
</reference>
<proteinExistence type="predicted"/>
<evidence type="ECO:0000313" key="1">
    <source>
        <dbReference type="EMBL" id="MFB9520619.1"/>
    </source>
</evidence>
<dbReference type="InterPro" id="IPR010282">
    <property type="entry name" value="Uncharacterised_HutD/Ves"/>
</dbReference>
<accession>A0ABV5PBW7</accession>
<dbReference type="InterPro" id="IPR014710">
    <property type="entry name" value="RmlC-like_jellyroll"/>
</dbReference>
<dbReference type="InterPro" id="IPR011051">
    <property type="entry name" value="RmlC_Cupin_sf"/>
</dbReference>
<protein>
    <submittedName>
        <fullName evidence="1">HutD family protein</fullName>
    </submittedName>
</protein>
<organism evidence="1 2">
    <name type="scientific">Streptomyces cremeus</name>
    <dbReference type="NCBI Taxonomy" id="66881"/>
    <lineage>
        <taxon>Bacteria</taxon>
        <taxon>Bacillati</taxon>
        <taxon>Actinomycetota</taxon>
        <taxon>Actinomycetes</taxon>
        <taxon>Kitasatosporales</taxon>
        <taxon>Streptomycetaceae</taxon>
        <taxon>Streptomyces</taxon>
    </lineage>
</organism>